<dbReference type="STRING" id="410358.Mlab_0327"/>
<dbReference type="InterPro" id="IPR050902">
    <property type="entry name" value="ABC_Transporter_SBP"/>
</dbReference>
<gene>
    <name evidence="2" type="ordered locus">Mlab_0327</name>
</gene>
<dbReference type="PANTHER" id="PTHR30535:SF34">
    <property type="entry name" value="MOLYBDATE-BINDING PROTEIN MOLA"/>
    <property type="match status" value="1"/>
</dbReference>
<proteinExistence type="predicted"/>
<dbReference type="PROSITE" id="PS51257">
    <property type="entry name" value="PROKAR_LIPOPROTEIN"/>
    <property type="match status" value="1"/>
</dbReference>
<dbReference type="Proteomes" id="UP000000365">
    <property type="component" value="Chromosome"/>
</dbReference>
<dbReference type="AlphaFoldDB" id="A2SQ97"/>
<evidence type="ECO:0000259" key="1">
    <source>
        <dbReference type="PROSITE" id="PS50983"/>
    </source>
</evidence>
<dbReference type="EMBL" id="CP000559">
    <property type="protein sequence ID" value="ABN06503.1"/>
    <property type="molecule type" value="Genomic_DNA"/>
</dbReference>
<dbReference type="KEGG" id="mla:Mlab_0327"/>
<protein>
    <submittedName>
        <fullName evidence="2">Periplasmic binding protein</fullName>
    </submittedName>
</protein>
<accession>A2SQ97</accession>
<name>A2SQ97_METLZ</name>
<evidence type="ECO:0000313" key="3">
    <source>
        <dbReference type="Proteomes" id="UP000000365"/>
    </source>
</evidence>
<dbReference type="HOGENOM" id="CLU_038034_13_1_2"/>
<dbReference type="InterPro" id="IPR002491">
    <property type="entry name" value="ABC_transptr_periplasmic_BD"/>
</dbReference>
<dbReference type="PANTHER" id="PTHR30535">
    <property type="entry name" value="VITAMIN B12-BINDING PROTEIN"/>
    <property type="match status" value="1"/>
</dbReference>
<dbReference type="PROSITE" id="PS50983">
    <property type="entry name" value="FE_B12_PBP"/>
    <property type="match status" value="1"/>
</dbReference>
<keyword evidence="3" id="KW-1185">Reference proteome</keyword>
<sequence length="381" mass="41686">MTSNMKKIEILLALLCITAFCFSAGCIDSGNGQSDNGTITITDALGRTVTIPDNPEKIAVSGSGALRYFVYLDVDLDRVAIVDYGDCNATTTVGDSRPYRIAHPEMLEIPSLGPACSKVDAESLMASGAEVLFLSTFTATLENANEIQEKTGIPVVMFYTGDYVTDADKIQDTFRMIGTIFHKQERTEALINYFDAIEKDLQSRIPNIPDDEKPTVYIAGVSYRGGHGIDGTNPYYYPFAVLEANNVAGNVNGSESIGYVQVAKEQILDWNPDIIFVDLSTLNAANGGAINELKNDPSYKELTAVKTGQVYSVNPHTFYVVNYETTLANAYYIGTILYPETFSDIDPAAKADEIYTFVDGAPVYEKLKANREGLSYQKLEI</sequence>
<dbReference type="eggNOG" id="arCOG03303">
    <property type="taxonomic scope" value="Archaea"/>
</dbReference>
<evidence type="ECO:0000313" key="2">
    <source>
        <dbReference type="EMBL" id="ABN06503.1"/>
    </source>
</evidence>
<reference evidence="2 3" key="1">
    <citation type="journal article" date="2009" name="Stand. Genomic Sci.">
        <title>Complete genome sequence of Methanocorpusculum labreanum type strain Z.</title>
        <authorList>
            <person name="Anderson I.J."/>
            <person name="Sieprawska-Lupa M."/>
            <person name="Goltsman E."/>
            <person name="Lapidus A."/>
            <person name="Copeland A."/>
            <person name="Glavina Del Rio T."/>
            <person name="Tice H."/>
            <person name="Dalin E."/>
            <person name="Barry K."/>
            <person name="Pitluck S."/>
            <person name="Hauser L."/>
            <person name="Land M."/>
            <person name="Lucas S."/>
            <person name="Richardson P."/>
            <person name="Whitman W.B."/>
            <person name="Kyrpides N.C."/>
        </authorList>
    </citation>
    <scope>NUCLEOTIDE SEQUENCE [LARGE SCALE GENOMIC DNA]</scope>
    <source>
        <strain evidence="3">ATCC 43576 / DSM 4855 / Z</strain>
    </source>
</reference>
<organism evidence="2 3">
    <name type="scientific">Methanocorpusculum labreanum (strain ATCC 43576 / DSM 4855 / Z)</name>
    <dbReference type="NCBI Taxonomy" id="410358"/>
    <lineage>
        <taxon>Archaea</taxon>
        <taxon>Methanobacteriati</taxon>
        <taxon>Methanobacteriota</taxon>
        <taxon>Stenosarchaea group</taxon>
        <taxon>Methanomicrobia</taxon>
        <taxon>Methanomicrobiales</taxon>
        <taxon>Methanocorpusculaceae</taxon>
        <taxon>Methanocorpusculum</taxon>
    </lineage>
</organism>
<dbReference type="Pfam" id="PF01497">
    <property type="entry name" value="Peripla_BP_2"/>
    <property type="match status" value="1"/>
</dbReference>
<dbReference type="SUPFAM" id="SSF53807">
    <property type="entry name" value="Helical backbone' metal receptor"/>
    <property type="match status" value="1"/>
</dbReference>
<feature type="domain" description="Fe/B12 periplasmic-binding" evidence="1">
    <location>
        <begin position="57"/>
        <end position="341"/>
    </location>
</feature>
<dbReference type="Gene3D" id="3.40.50.1980">
    <property type="entry name" value="Nitrogenase molybdenum iron protein domain"/>
    <property type="match status" value="2"/>
</dbReference>